<dbReference type="InterPro" id="IPR050445">
    <property type="entry name" value="Bact_polysacc_biosynth/exp"/>
</dbReference>
<protein>
    <submittedName>
        <fullName evidence="8">Lipopolysaccharide biosynthesis protein</fullName>
    </submittedName>
</protein>
<keyword evidence="4 6" id="KW-1133">Transmembrane helix</keyword>
<organism evidence="8 9">
    <name type="scientific">Chitinophaga parva</name>
    <dbReference type="NCBI Taxonomy" id="2169414"/>
    <lineage>
        <taxon>Bacteria</taxon>
        <taxon>Pseudomonadati</taxon>
        <taxon>Bacteroidota</taxon>
        <taxon>Chitinophagia</taxon>
        <taxon>Chitinophagales</taxon>
        <taxon>Chitinophagaceae</taxon>
        <taxon>Chitinophaga</taxon>
    </lineage>
</organism>
<feature type="transmembrane region" description="Helical" evidence="6">
    <location>
        <begin position="37"/>
        <end position="58"/>
    </location>
</feature>
<evidence type="ECO:0000259" key="7">
    <source>
        <dbReference type="Pfam" id="PF02706"/>
    </source>
</evidence>
<keyword evidence="5 6" id="KW-0472">Membrane</keyword>
<evidence type="ECO:0000256" key="6">
    <source>
        <dbReference type="SAM" id="Phobius"/>
    </source>
</evidence>
<dbReference type="Pfam" id="PF02706">
    <property type="entry name" value="Wzz"/>
    <property type="match status" value="1"/>
</dbReference>
<dbReference type="EMBL" id="QCYK01000001">
    <property type="protein sequence ID" value="PUZ28127.1"/>
    <property type="molecule type" value="Genomic_DNA"/>
</dbReference>
<evidence type="ECO:0000256" key="4">
    <source>
        <dbReference type="ARBA" id="ARBA00022989"/>
    </source>
</evidence>
<sequence>MSSQQNMQELTETSEAISLKEVILQAGVWIKYLFKHWIWMLLAGVVAAAIGVGISTFLKKKYEAELTFILEDANSNPLSSYMGLASQFGFDLGGGASSGLFTGDNIIEFLQSRLIVEKTLLSTVNDGNGGFTLADRYISFTKMNAGWNEDLKKIHFSPGNNRNAFNITQDSILNLIYVDITEKRLKVDKTDPKLNFISVDMVTEDQLFSKVFVERLVDEAISYYVSTKTGRSKINIDRLQSQADSLEEVLNKRTYRAATVQDINLNPAKQVAAVGAEVASRDKMVIQTMYLEVVKNLELSKLTMAQETPIIQIIDKPIYPLKEKKIGPVKAGVIGFFLGAFLLTVVVFIKRIYQQIMA</sequence>
<dbReference type="RefSeq" id="WP_108684768.1">
    <property type="nucleotide sequence ID" value="NZ_QCYK01000001.1"/>
</dbReference>
<dbReference type="Proteomes" id="UP000244450">
    <property type="component" value="Unassembled WGS sequence"/>
</dbReference>
<keyword evidence="9" id="KW-1185">Reference proteome</keyword>
<feature type="domain" description="Polysaccharide chain length determinant N-terminal" evidence="7">
    <location>
        <begin position="31"/>
        <end position="119"/>
    </location>
</feature>
<evidence type="ECO:0000256" key="3">
    <source>
        <dbReference type="ARBA" id="ARBA00022692"/>
    </source>
</evidence>
<accession>A0A2T7BKC9</accession>
<comment type="subcellular location">
    <subcellularLocation>
        <location evidence="1">Cell membrane</location>
        <topology evidence="1">Multi-pass membrane protein</topology>
    </subcellularLocation>
</comment>
<feature type="transmembrane region" description="Helical" evidence="6">
    <location>
        <begin position="331"/>
        <end position="353"/>
    </location>
</feature>
<name>A0A2T7BKC9_9BACT</name>
<evidence type="ECO:0000313" key="9">
    <source>
        <dbReference type="Proteomes" id="UP000244450"/>
    </source>
</evidence>
<dbReference type="AlphaFoldDB" id="A0A2T7BKC9"/>
<comment type="caution">
    <text evidence="8">The sequence shown here is derived from an EMBL/GenBank/DDBJ whole genome shotgun (WGS) entry which is preliminary data.</text>
</comment>
<dbReference type="GO" id="GO:0005886">
    <property type="term" value="C:plasma membrane"/>
    <property type="evidence" value="ECO:0007669"/>
    <property type="project" value="UniProtKB-SubCell"/>
</dbReference>
<dbReference type="OrthoDB" id="745212at2"/>
<proteinExistence type="predicted"/>
<dbReference type="InterPro" id="IPR003856">
    <property type="entry name" value="LPS_length_determ_N"/>
</dbReference>
<evidence type="ECO:0000256" key="5">
    <source>
        <dbReference type="ARBA" id="ARBA00023136"/>
    </source>
</evidence>
<evidence type="ECO:0000313" key="8">
    <source>
        <dbReference type="EMBL" id="PUZ28127.1"/>
    </source>
</evidence>
<dbReference type="PANTHER" id="PTHR32309">
    <property type="entry name" value="TYROSINE-PROTEIN KINASE"/>
    <property type="match status" value="1"/>
</dbReference>
<keyword evidence="2" id="KW-1003">Cell membrane</keyword>
<evidence type="ECO:0000256" key="1">
    <source>
        <dbReference type="ARBA" id="ARBA00004651"/>
    </source>
</evidence>
<reference evidence="8 9" key="1">
    <citation type="submission" date="2018-04" db="EMBL/GenBank/DDBJ databases">
        <title>Chitinophaga fuyangensis sp. nov., isolated from soil in a chemical factory.</title>
        <authorList>
            <person name="Chen K."/>
        </authorList>
    </citation>
    <scope>NUCLEOTIDE SEQUENCE [LARGE SCALE GENOMIC DNA]</scope>
    <source>
        <strain evidence="8 9">LY-1</strain>
    </source>
</reference>
<evidence type="ECO:0000256" key="2">
    <source>
        <dbReference type="ARBA" id="ARBA00022475"/>
    </source>
</evidence>
<dbReference type="PANTHER" id="PTHR32309:SF31">
    <property type="entry name" value="CAPSULAR EXOPOLYSACCHARIDE FAMILY"/>
    <property type="match status" value="1"/>
</dbReference>
<keyword evidence="3 6" id="KW-0812">Transmembrane</keyword>
<gene>
    <name evidence="8" type="ORF">DCC81_01190</name>
</gene>